<keyword evidence="2" id="KW-1185">Reference proteome</keyword>
<sequence>MYQRGESGERTGNFENIVLLCVIIPRPGMRFLYLFVSAIESDFRVSSFANENLFPLMVRERRIPD</sequence>
<comment type="caution">
    <text evidence="1">The sequence shown here is derived from an EMBL/GenBank/DDBJ whole genome shotgun (WGS) entry which is preliminary data.</text>
</comment>
<gene>
    <name evidence="1" type="ORF">GEV33_006957</name>
</gene>
<accession>A0A8J6HJJ4</accession>
<organism evidence="1 2">
    <name type="scientific">Tenebrio molitor</name>
    <name type="common">Yellow mealworm beetle</name>
    <dbReference type="NCBI Taxonomy" id="7067"/>
    <lineage>
        <taxon>Eukaryota</taxon>
        <taxon>Metazoa</taxon>
        <taxon>Ecdysozoa</taxon>
        <taxon>Arthropoda</taxon>
        <taxon>Hexapoda</taxon>
        <taxon>Insecta</taxon>
        <taxon>Pterygota</taxon>
        <taxon>Neoptera</taxon>
        <taxon>Endopterygota</taxon>
        <taxon>Coleoptera</taxon>
        <taxon>Polyphaga</taxon>
        <taxon>Cucujiformia</taxon>
        <taxon>Tenebrionidae</taxon>
        <taxon>Tenebrio</taxon>
    </lineage>
</organism>
<dbReference type="Proteomes" id="UP000719412">
    <property type="component" value="Unassembled WGS sequence"/>
</dbReference>
<dbReference type="AlphaFoldDB" id="A0A8J6HJJ4"/>
<evidence type="ECO:0000313" key="1">
    <source>
        <dbReference type="EMBL" id="KAH0815834.1"/>
    </source>
</evidence>
<proteinExistence type="predicted"/>
<reference evidence="1" key="1">
    <citation type="journal article" date="2020" name="J Insects Food Feed">
        <title>The yellow mealworm (Tenebrio molitor) genome: a resource for the emerging insects as food and feed industry.</title>
        <authorList>
            <person name="Eriksson T."/>
            <person name="Andere A."/>
            <person name="Kelstrup H."/>
            <person name="Emery V."/>
            <person name="Picard C."/>
        </authorList>
    </citation>
    <scope>NUCLEOTIDE SEQUENCE</scope>
    <source>
        <strain evidence="1">Stoneville</strain>
        <tissue evidence="1">Whole head</tissue>
    </source>
</reference>
<name>A0A8J6HJJ4_TENMO</name>
<evidence type="ECO:0000313" key="2">
    <source>
        <dbReference type="Proteomes" id="UP000719412"/>
    </source>
</evidence>
<dbReference type="EMBL" id="JABDTM020022529">
    <property type="protein sequence ID" value="KAH0815834.1"/>
    <property type="molecule type" value="Genomic_DNA"/>
</dbReference>
<reference evidence="1" key="2">
    <citation type="submission" date="2021-08" db="EMBL/GenBank/DDBJ databases">
        <authorList>
            <person name="Eriksson T."/>
        </authorList>
    </citation>
    <scope>NUCLEOTIDE SEQUENCE</scope>
    <source>
        <strain evidence="1">Stoneville</strain>
        <tissue evidence="1">Whole head</tissue>
    </source>
</reference>
<protein>
    <submittedName>
        <fullName evidence="1">Uncharacterized protein</fullName>
    </submittedName>
</protein>